<name>A0A8J1XND5_OWEFU</name>
<comment type="subcellular location">
    <subcellularLocation>
        <location evidence="1">Membrane</location>
        <topology evidence="1">Multi-pass membrane protein</topology>
    </subcellularLocation>
</comment>
<keyword evidence="3" id="KW-0813">Transport</keyword>
<dbReference type="Proteomes" id="UP000749559">
    <property type="component" value="Unassembled WGS sequence"/>
</dbReference>
<dbReference type="SUPFAM" id="SSF103473">
    <property type="entry name" value="MFS general substrate transporter"/>
    <property type="match status" value="1"/>
</dbReference>
<evidence type="ECO:0000256" key="6">
    <source>
        <dbReference type="ARBA" id="ARBA00023136"/>
    </source>
</evidence>
<evidence type="ECO:0000256" key="4">
    <source>
        <dbReference type="ARBA" id="ARBA00022692"/>
    </source>
</evidence>
<dbReference type="EMBL" id="CAIIXF020000012">
    <property type="protein sequence ID" value="CAH1801774.1"/>
    <property type="molecule type" value="Genomic_DNA"/>
</dbReference>
<dbReference type="GO" id="GO:0016020">
    <property type="term" value="C:membrane"/>
    <property type="evidence" value="ECO:0007669"/>
    <property type="project" value="UniProtKB-SubCell"/>
</dbReference>
<gene>
    <name evidence="7" type="ORF">OFUS_LOCUS25527</name>
</gene>
<reference evidence="7" key="1">
    <citation type="submission" date="2022-03" db="EMBL/GenBank/DDBJ databases">
        <authorList>
            <person name="Martin C."/>
        </authorList>
    </citation>
    <scope>NUCLEOTIDE SEQUENCE</scope>
</reference>
<organism evidence="7 8">
    <name type="scientific">Owenia fusiformis</name>
    <name type="common">Polychaete worm</name>
    <dbReference type="NCBI Taxonomy" id="6347"/>
    <lineage>
        <taxon>Eukaryota</taxon>
        <taxon>Metazoa</taxon>
        <taxon>Spiralia</taxon>
        <taxon>Lophotrochozoa</taxon>
        <taxon>Annelida</taxon>
        <taxon>Polychaeta</taxon>
        <taxon>Sedentaria</taxon>
        <taxon>Canalipalpata</taxon>
        <taxon>Sabellida</taxon>
        <taxon>Oweniida</taxon>
        <taxon>Oweniidae</taxon>
        <taxon>Owenia</taxon>
    </lineage>
</organism>
<keyword evidence="5" id="KW-1133">Transmembrane helix</keyword>
<keyword evidence="8" id="KW-1185">Reference proteome</keyword>
<keyword evidence="4" id="KW-0812">Transmembrane</keyword>
<dbReference type="PANTHER" id="PTHR23511">
    <property type="entry name" value="SYNAPTIC VESICLE GLYCOPROTEIN 2"/>
    <property type="match status" value="1"/>
</dbReference>
<sequence length="520" mass="57413">MASLRSIPLVKFRKNNAYEDIEGITKNEAQTPHETPLEFSHFPTPQAPTAGETLQHPVDDTFTVEQAVDNIGFGAFQVKLSLLTGLAWMADSMEMMILSILSPALHCAWGLSSWQQALITTVVFCGMMFSSGVWGKVCDQYGRKAELILCSLFTFYFGFLSSFSPTYPWLLILRCLVGFGIGGAPQSIVLYSEFLPQSSRAKCIVMIEIFWALGACFEVVLALLVMPHLGWRWLLGLSSIPLSIFTVCCVWLPESARFDVARGNPESALKTLERIAKENGKPMPLGKLVEPNIKEVKRGRIADLFTPVLRTTTVLLWLIWLANAFSYYGVVLMTTELFQSGESCTVGDGLPEASCSLECKQLTTKDYTDLLWTTSAELPGLLFTVVIIECVGRKKTMTLDFLLFSLFVFLVNICVSREILTSFLFAARAFISGAFQAAYVYTPEVYPTTSRAIGLGSCNGMARIGAIVTPFVAQVMLKHSVHLAISIYGVVCLLAAVASMLLPIETKGRQMKDTHKEVIQ</sequence>
<dbReference type="InterPro" id="IPR020846">
    <property type="entry name" value="MFS_dom"/>
</dbReference>
<evidence type="ECO:0000256" key="5">
    <source>
        <dbReference type="ARBA" id="ARBA00022989"/>
    </source>
</evidence>
<dbReference type="GO" id="GO:0022857">
    <property type="term" value="F:transmembrane transporter activity"/>
    <property type="evidence" value="ECO:0007669"/>
    <property type="project" value="InterPro"/>
</dbReference>
<evidence type="ECO:0000256" key="2">
    <source>
        <dbReference type="ARBA" id="ARBA00008335"/>
    </source>
</evidence>
<dbReference type="InterPro" id="IPR011701">
    <property type="entry name" value="MFS"/>
</dbReference>
<dbReference type="OrthoDB" id="4139357at2759"/>
<evidence type="ECO:0000256" key="3">
    <source>
        <dbReference type="ARBA" id="ARBA00022448"/>
    </source>
</evidence>
<dbReference type="PANTHER" id="PTHR23511:SF5">
    <property type="entry name" value="MAJOR FACILITATOR-TYPE TRANSPORTER HXNZ-RELATED"/>
    <property type="match status" value="1"/>
</dbReference>
<comment type="caution">
    <text evidence="7">The sequence shown here is derived from an EMBL/GenBank/DDBJ whole genome shotgun (WGS) entry which is preliminary data.</text>
</comment>
<dbReference type="AlphaFoldDB" id="A0A8J1XND5"/>
<dbReference type="Pfam" id="PF00083">
    <property type="entry name" value="Sugar_tr"/>
    <property type="match status" value="1"/>
</dbReference>
<protein>
    <submittedName>
        <fullName evidence="7">Uncharacterized protein</fullName>
    </submittedName>
</protein>
<accession>A0A8J1XND5</accession>
<proteinExistence type="inferred from homology"/>
<keyword evidence="6" id="KW-0472">Membrane</keyword>
<dbReference type="InterPro" id="IPR005828">
    <property type="entry name" value="MFS_sugar_transport-like"/>
</dbReference>
<dbReference type="Pfam" id="PF07690">
    <property type="entry name" value="MFS_1"/>
    <property type="match status" value="1"/>
</dbReference>
<dbReference type="Gene3D" id="1.20.1250.20">
    <property type="entry name" value="MFS general substrate transporter like domains"/>
    <property type="match status" value="1"/>
</dbReference>
<evidence type="ECO:0000256" key="1">
    <source>
        <dbReference type="ARBA" id="ARBA00004141"/>
    </source>
</evidence>
<dbReference type="InterPro" id="IPR036259">
    <property type="entry name" value="MFS_trans_sf"/>
</dbReference>
<evidence type="ECO:0000313" key="8">
    <source>
        <dbReference type="Proteomes" id="UP000749559"/>
    </source>
</evidence>
<evidence type="ECO:0000313" key="7">
    <source>
        <dbReference type="EMBL" id="CAH1801774.1"/>
    </source>
</evidence>
<dbReference type="PROSITE" id="PS50850">
    <property type="entry name" value="MFS"/>
    <property type="match status" value="1"/>
</dbReference>
<comment type="similarity">
    <text evidence="2">Belongs to the major facilitator superfamily.</text>
</comment>